<dbReference type="AlphaFoldDB" id="A0A392QV15"/>
<evidence type="ECO:0000256" key="1">
    <source>
        <dbReference type="ARBA" id="ARBA00023303"/>
    </source>
</evidence>
<dbReference type="GO" id="GO:0016020">
    <property type="term" value="C:membrane"/>
    <property type="evidence" value="ECO:0007669"/>
    <property type="project" value="UniProtKB-SubCell"/>
</dbReference>
<dbReference type="EMBL" id="LXQA010159196">
    <property type="protein sequence ID" value="MCI27420.1"/>
    <property type="molecule type" value="Genomic_DNA"/>
</dbReference>
<comment type="caution">
    <text evidence="2">The sequence shown here is derived from an EMBL/GenBank/DDBJ whole genome shotgun (WGS) entry which is preliminary data.</text>
</comment>
<sequence length="56" mass="6425">ALQFRTAYIAPSSRVFGRGELVIDSVQIAKRYLRRYFIIDFLSVLPVPQVEKTVVP</sequence>
<keyword evidence="1" id="KW-0813">Transport</keyword>
<dbReference type="PANTHER" id="PTHR45651">
    <property type="entry name" value="CYCLIC NUCLEOTIDE-GATED ION CHANNEL 15-RELATED-RELATED"/>
    <property type="match status" value="1"/>
</dbReference>
<keyword evidence="1" id="KW-0406">Ion transport</keyword>
<reference evidence="2 3" key="1">
    <citation type="journal article" date="2018" name="Front. Plant Sci.">
        <title>Red Clover (Trifolium pratense) and Zigzag Clover (T. medium) - A Picture of Genomic Similarities and Differences.</title>
        <authorList>
            <person name="Dluhosova J."/>
            <person name="Istvanek J."/>
            <person name="Nedelnik J."/>
            <person name="Repkova J."/>
        </authorList>
    </citation>
    <scope>NUCLEOTIDE SEQUENCE [LARGE SCALE GENOMIC DNA]</scope>
    <source>
        <strain evidence="3">cv. 10/8</strain>
        <tissue evidence="2">Leaf</tissue>
    </source>
</reference>
<accession>A0A392QV15</accession>
<keyword evidence="3" id="KW-1185">Reference proteome</keyword>
<evidence type="ECO:0000313" key="3">
    <source>
        <dbReference type="Proteomes" id="UP000265520"/>
    </source>
</evidence>
<organism evidence="2 3">
    <name type="scientific">Trifolium medium</name>
    <dbReference type="NCBI Taxonomy" id="97028"/>
    <lineage>
        <taxon>Eukaryota</taxon>
        <taxon>Viridiplantae</taxon>
        <taxon>Streptophyta</taxon>
        <taxon>Embryophyta</taxon>
        <taxon>Tracheophyta</taxon>
        <taxon>Spermatophyta</taxon>
        <taxon>Magnoliopsida</taxon>
        <taxon>eudicotyledons</taxon>
        <taxon>Gunneridae</taxon>
        <taxon>Pentapetalae</taxon>
        <taxon>rosids</taxon>
        <taxon>fabids</taxon>
        <taxon>Fabales</taxon>
        <taxon>Fabaceae</taxon>
        <taxon>Papilionoideae</taxon>
        <taxon>50 kb inversion clade</taxon>
        <taxon>NPAAA clade</taxon>
        <taxon>Hologalegina</taxon>
        <taxon>IRL clade</taxon>
        <taxon>Trifolieae</taxon>
        <taxon>Trifolium</taxon>
    </lineage>
</organism>
<protein>
    <submittedName>
        <fullName evidence="2">CNGC5-like protein</fullName>
    </submittedName>
</protein>
<proteinExistence type="predicted"/>
<keyword evidence="1" id="KW-0407">Ion channel</keyword>
<name>A0A392QV15_9FABA</name>
<feature type="non-terminal residue" evidence="2">
    <location>
        <position position="1"/>
    </location>
</feature>
<dbReference type="PANTHER" id="PTHR45651:SF112">
    <property type="entry name" value="CYCLIC NUCLEOTIDE-GATED ION CHANNEL-LIKE PROTEIN"/>
    <property type="match status" value="1"/>
</dbReference>
<dbReference type="GO" id="GO:0034220">
    <property type="term" value="P:monoatomic ion transmembrane transport"/>
    <property type="evidence" value="ECO:0007669"/>
    <property type="project" value="UniProtKB-KW"/>
</dbReference>
<evidence type="ECO:0000313" key="2">
    <source>
        <dbReference type="EMBL" id="MCI27420.1"/>
    </source>
</evidence>
<dbReference type="Proteomes" id="UP000265520">
    <property type="component" value="Unassembled WGS sequence"/>
</dbReference>